<proteinExistence type="predicted"/>
<gene>
    <name evidence="1" type="ORF">NA56DRAFT_651038</name>
</gene>
<accession>A0A2J6PJS8</accession>
<dbReference type="AlphaFoldDB" id="A0A2J6PJS8"/>
<dbReference type="OrthoDB" id="3545889at2759"/>
<name>A0A2J6PJS8_9HELO</name>
<evidence type="ECO:0000313" key="1">
    <source>
        <dbReference type="EMBL" id="PMD14267.1"/>
    </source>
</evidence>
<evidence type="ECO:0000313" key="2">
    <source>
        <dbReference type="Proteomes" id="UP000235672"/>
    </source>
</evidence>
<reference evidence="1 2" key="1">
    <citation type="submission" date="2016-05" db="EMBL/GenBank/DDBJ databases">
        <title>A degradative enzymes factory behind the ericoid mycorrhizal symbiosis.</title>
        <authorList>
            <consortium name="DOE Joint Genome Institute"/>
            <person name="Martino E."/>
            <person name="Morin E."/>
            <person name="Grelet G."/>
            <person name="Kuo A."/>
            <person name="Kohler A."/>
            <person name="Daghino S."/>
            <person name="Barry K."/>
            <person name="Choi C."/>
            <person name="Cichocki N."/>
            <person name="Clum A."/>
            <person name="Copeland A."/>
            <person name="Hainaut M."/>
            <person name="Haridas S."/>
            <person name="Labutti K."/>
            <person name="Lindquist E."/>
            <person name="Lipzen A."/>
            <person name="Khouja H.-R."/>
            <person name="Murat C."/>
            <person name="Ohm R."/>
            <person name="Olson A."/>
            <person name="Spatafora J."/>
            <person name="Veneault-Fourrey C."/>
            <person name="Henrissat B."/>
            <person name="Grigoriev I."/>
            <person name="Martin F."/>
            <person name="Perotto S."/>
        </authorList>
    </citation>
    <scope>NUCLEOTIDE SEQUENCE [LARGE SCALE GENOMIC DNA]</scope>
    <source>
        <strain evidence="1 2">UAMH 7357</strain>
    </source>
</reference>
<dbReference type="Proteomes" id="UP000235672">
    <property type="component" value="Unassembled WGS sequence"/>
</dbReference>
<organism evidence="1 2">
    <name type="scientific">Hyaloscypha hepaticicola</name>
    <dbReference type="NCBI Taxonomy" id="2082293"/>
    <lineage>
        <taxon>Eukaryota</taxon>
        <taxon>Fungi</taxon>
        <taxon>Dikarya</taxon>
        <taxon>Ascomycota</taxon>
        <taxon>Pezizomycotina</taxon>
        <taxon>Leotiomycetes</taxon>
        <taxon>Helotiales</taxon>
        <taxon>Hyaloscyphaceae</taxon>
        <taxon>Hyaloscypha</taxon>
    </lineage>
</organism>
<keyword evidence="2" id="KW-1185">Reference proteome</keyword>
<sequence length="156" mass="17847">MQPYPEAISSIRLCGALSPICAHVYLRQSTYASLPRLYIATKLWGPRTSSLPLHGIAYLQCSCEFLGSMKPRLPYIGRDIDALRKELEGGMSRDRRRQMRRFVKGLKDKRQRRAAELYLARYPRFVLDVEGRLDYCVGTRIVVEKGEPKIGEDGVL</sequence>
<dbReference type="EMBL" id="KZ613523">
    <property type="protein sequence ID" value="PMD14267.1"/>
    <property type="molecule type" value="Genomic_DNA"/>
</dbReference>
<protein>
    <submittedName>
        <fullName evidence="1">Uncharacterized protein</fullName>
    </submittedName>
</protein>